<name>A0A431VY03_9DEIO</name>
<keyword evidence="2" id="KW-0378">Hydrolase</keyword>
<dbReference type="SUPFAM" id="SSF56281">
    <property type="entry name" value="Metallo-hydrolase/oxidoreductase"/>
    <property type="match status" value="1"/>
</dbReference>
<dbReference type="GO" id="GO:0016787">
    <property type="term" value="F:hydrolase activity"/>
    <property type="evidence" value="ECO:0007669"/>
    <property type="project" value="UniProtKB-KW"/>
</dbReference>
<organism evidence="2 3">
    <name type="scientific">Deinococcus radiophilus</name>
    <dbReference type="NCBI Taxonomy" id="32062"/>
    <lineage>
        <taxon>Bacteria</taxon>
        <taxon>Thermotogati</taxon>
        <taxon>Deinococcota</taxon>
        <taxon>Deinococci</taxon>
        <taxon>Deinococcales</taxon>
        <taxon>Deinococcaceae</taxon>
        <taxon>Deinococcus</taxon>
    </lineage>
</organism>
<dbReference type="AlphaFoldDB" id="A0A431VY03"/>
<keyword evidence="3" id="KW-1185">Reference proteome</keyword>
<feature type="domain" description="Metallo-beta-lactamase" evidence="1">
    <location>
        <begin position="33"/>
        <end position="252"/>
    </location>
</feature>
<evidence type="ECO:0000313" key="3">
    <source>
        <dbReference type="Proteomes" id="UP000277766"/>
    </source>
</evidence>
<accession>A0A431VY03</accession>
<dbReference type="InterPro" id="IPR001279">
    <property type="entry name" value="Metallo-B-lactamas"/>
</dbReference>
<reference evidence="2 3" key="1">
    <citation type="submission" date="2018-12" db="EMBL/GenBank/DDBJ databases">
        <title>Deinococcus radiophilus ATCC 27603 genome sequencing and assembly.</title>
        <authorList>
            <person name="Maclea K.S."/>
            <person name="Maynard C.R."/>
        </authorList>
    </citation>
    <scope>NUCLEOTIDE SEQUENCE [LARGE SCALE GENOMIC DNA]</scope>
    <source>
        <strain evidence="2 3">ATCC 27603</strain>
    </source>
</reference>
<dbReference type="InterPro" id="IPR036866">
    <property type="entry name" value="RibonucZ/Hydroxyglut_hydro"/>
</dbReference>
<dbReference type="SMART" id="SM00849">
    <property type="entry name" value="Lactamase_B"/>
    <property type="match status" value="1"/>
</dbReference>
<evidence type="ECO:0000313" key="2">
    <source>
        <dbReference type="EMBL" id="RTR28055.1"/>
    </source>
</evidence>
<dbReference type="PANTHER" id="PTHR23131">
    <property type="entry name" value="ENDORIBONUCLEASE LACTB2"/>
    <property type="match status" value="1"/>
</dbReference>
<sequence length="347" mass="38859">MTETLSPARITQYHTEKGNRVYAMEVDAFRALSVNVLVLVCGSPEHPDYTALVDFGSERPACHQQIVGGFDTLRERYGEQVYPDRLNRVILTHAHPDHVSGMGLWRDICPAPISAHQGAQAVLEHPKREQERSQHQMTEMLTWMGVPQAVARQEARQQARPMLPAALAADEYLDHGELIDGRWRAIHVPGHASDQICIRVDDLLLTADHLLPGSLPPLWPERLKPGLGIRPYLIGLARISAERDVALAVPGHGLAVGDMSARISEVRQKLTEKAQRIYHQAEQTPDLTIFELYRLLFPDVIGPRQRLLLSQTAAVMEYLQAQNFLLESPGAQGSRWKINPDVPPIVR</sequence>
<protein>
    <submittedName>
        <fullName evidence="2">MBL fold metallo-hydrolase</fullName>
    </submittedName>
</protein>
<proteinExistence type="predicted"/>
<dbReference type="Proteomes" id="UP000277766">
    <property type="component" value="Unassembled WGS sequence"/>
</dbReference>
<dbReference type="Gene3D" id="3.60.15.10">
    <property type="entry name" value="Ribonuclease Z/Hydroxyacylglutathione hydrolase-like"/>
    <property type="match status" value="1"/>
</dbReference>
<dbReference type="RefSeq" id="WP_126351831.1">
    <property type="nucleotide sequence ID" value="NZ_CP086381.1"/>
</dbReference>
<dbReference type="OrthoDB" id="9761531at2"/>
<comment type="caution">
    <text evidence="2">The sequence shown here is derived from an EMBL/GenBank/DDBJ whole genome shotgun (WGS) entry which is preliminary data.</text>
</comment>
<dbReference type="PANTHER" id="PTHR23131:SF4">
    <property type="entry name" value="METALLO-BETA-LACTAMASE SUPERFAMILY POTEIN"/>
    <property type="match status" value="1"/>
</dbReference>
<dbReference type="EMBL" id="RXPE01000008">
    <property type="protein sequence ID" value="RTR28055.1"/>
    <property type="molecule type" value="Genomic_DNA"/>
</dbReference>
<evidence type="ECO:0000259" key="1">
    <source>
        <dbReference type="SMART" id="SM00849"/>
    </source>
</evidence>
<dbReference type="InterPro" id="IPR050662">
    <property type="entry name" value="Sec-metab_biosynth-thioest"/>
</dbReference>
<gene>
    <name evidence="2" type="ORF">EJ104_05910</name>
</gene>
<dbReference type="CDD" id="cd06262">
    <property type="entry name" value="metallo-hydrolase-like_MBL-fold"/>
    <property type="match status" value="1"/>
</dbReference>
<dbReference type="Pfam" id="PF00753">
    <property type="entry name" value="Lactamase_B"/>
    <property type="match status" value="1"/>
</dbReference>